<dbReference type="PIRSF" id="PIRSF000549">
    <property type="entry name" value="Ser_prot_kin"/>
    <property type="match status" value="1"/>
</dbReference>
<dbReference type="InterPro" id="IPR016230">
    <property type="entry name" value="PrkA/YeaG"/>
</dbReference>
<keyword evidence="2" id="KW-0808">Transferase</keyword>
<evidence type="ECO:0000313" key="2">
    <source>
        <dbReference type="EMBL" id="MFL0249621.1"/>
    </source>
</evidence>
<name>A0ABW8TAS6_9CLOT</name>
<dbReference type="EMBL" id="JBJIAA010000003">
    <property type="protein sequence ID" value="MFL0249621.1"/>
    <property type="molecule type" value="Genomic_DNA"/>
</dbReference>
<dbReference type="InterPro" id="IPR027417">
    <property type="entry name" value="P-loop_NTPase"/>
</dbReference>
<dbReference type="GO" id="GO:0016301">
    <property type="term" value="F:kinase activity"/>
    <property type="evidence" value="ECO:0007669"/>
    <property type="project" value="UniProtKB-KW"/>
</dbReference>
<reference evidence="2 3" key="1">
    <citation type="submission" date="2024-11" db="EMBL/GenBank/DDBJ databases">
        <authorList>
            <person name="Heng Y.C."/>
            <person name="Lim A.C.H."/>
            <person name="Lee J.K.Y."/>
            <person name="Kittelmann S."/>
        </authorList>
    </citation>
    <scope>NUCLEOTIDE SEQUENCE [LARGE SCALE GENOMIC DNA]</scope>
    <source>
        <strain evidence="2 3">WILCCON 0114</strain>
    </source>
</reference>
<dbReference type="PANTHER" id="PTHR30267">
    <property type="entry name" value="PROTEIN KINASE PRKA"/>
    <property type="match status" value="1"/>
</dbReference>
<dbReference type="InterPro" id="IPR013153">
    <property type="entry name" value="Prk_AAA"/>
</dbReference>
<proteinExistence type="predicted"/>
<dbReference type="Gene3D" id="3.40.50.300">
    <property type="entry name" value="P-loop containing nucleotide triphosphate hydrolases"/>
    <property type="match status" value="1"/>
</dbReference>
<accession>A0ABW8TAS6</accession>
<gene>
    <name evidence="2" type="ORF">ACJDT4_04235</name>
</gene>
<dbReference type="RefSeq" id="WP_406786290.1">
    <property type="nucleotide sequence ID" value="NZ_JBJIAA010000003.1"/>
</dbReference>
<feature type="domain" description="PrkA AAA" evidence="1">
    <location>
        <begin position="21"/>
        <end position="378"/>
    </location>
</feature>
<dbReference type="Proteomes" id="UP001623592">
    <property type="component" value="Unassembled WGS sequence"/>
</dbReference>
<comment type="caution">
    <text evidence="2">The sequence shown here is derived from an EMBL/GenBank/DDBJ whole genome shotgun (WGS) entry which is preliminary data.</text>
</comment>
<keyword evidence="3" id="KW-1185">Reference proteome</keyword>
<dbReference type="PANTHER" id="PTHR30267:SF2">
    <property type="entry name" value="PROTEIN PRKA"/>
    <property type="match status" value="1"/>
</dbReference>
<evidence type="ECO:0000259" key="1">
    <source>
        <dbReference type="SMART" id="SM00763"/>
    </source>
</evidence>
<sequence length="640" mass="73475">MDFKELIKHDRENSNKIKFEGTFLEYLNIVKENPDVCKLAHKRIYDIIKSRGFEVLKPEENPRIRKIYGNEPIKRYDFFKHDFFGIDKVIMKLVNYFNASSMKGEEARQVLYLVGPVGAGKSSLVEAIKKALEVSEPVYSLEGCPMREEPLHLIPKHLRKEFERELGVEIEGDLCPVCKYRLTHEYNGEYERFPVTTSGFSIRSRKGIGVVPPVDPNNQDTSILTGSIDISKMDLYSEDDPRIFSLNGAFNVGNRGMVEFIEVFKNDVEYLHTIITATQEKSIPSPGKGAMIYFDGLIIAHSNEAEWNKFKSDHTNEAILDRIVKIEVPYCLELSEEIKIYEKILKKSNFKAHIAPHTLSTAAMFAILSRLKPSSKVDLITKLKIYNGEDIVENGTTKKVDINELREEAGIMEGMNGISTRFIVKAIDNALSSSEYDCINPLSIMESIIKSVKELDIAEEERKKYLGFVQNIIRKEYNKILEKEITKAFIESYREQAETLFNNYLDNAEAFVNKNKIKDKSTGEELNPDEKFMRSIEEQIGISESSAKGFRMDVTSYMFYVVRNGGSIAYDAYEPLKEAIEKKLTASVKELSRIITKSRVRDKEQNEKYNSMVEEMKRNGYCDYCCDVILKYAANNLWKD</sequence>
<dbReference type="Pfam" id="PF06798">
    <property type="entry name" value="PrkA"/>
    <property type="match status" value="1"/>
</dbReference>
<protein>
    <submittedName>
        <fullName evidence="2">PrkA family serine protein kinase</fullName>
    </submittedName>
</protein>
<evidence type="ECO:0000313" key="3">
    <source>
        <dbReference type="Proteomes" id="UP001623592"/>
    </source>
</evidence>
<keyword evidence="2" id="KW-0418">Kinase</keyword>
<dbReference type="InterPro" id="IPR010650">
    <property type="entry name" value="PrkA_C"/>
</dbReference>
<organism evidence="2 3">
    <name type="scientific">Clostridium neuense</name>
    <dbReference type="NCBI Taxonomy" id="1728934"/>
    <lineage>
        <taxon>Bacteria</taxon>
        <taxon>Bacillati</taxon>
        <taxon>Bacillota</taxon>
        <taxon>Clostridia</taxon>
        <taxon>Eubacteriales</taxon>
        <taxon>Clostridiaceae</taxon>
        <taxon>Clostridium</taxon>
    </lineage>
</organism>
<dbReference type="Pfam" id="PF08298">
    <property type="entry name" value="AAA_PrkA"/>
    <property type="match status" value="1"/>
</dbReference>
<dbReference type="SMART" id="SM00763">
    <property type="entry name" value="AAA_PrkA"/>
    <property type="match status" value="1"/>
</dbReference>
<dbReference type="SUPFAM" id="SSF52540">
    <property type="entry name" value="P-loop containing nucleoside triphosphate hydrolases"/>
    <property type="match status" value="1"/>
</dbReference>